<dbReference type="EMBL" id="CCDP010000001">
    <property type="protein sequence ID" value="CDQ40324.1"/>
    <property type="molecule type" value="Genomic_DNA"/>
</dbReference>
<feature type="domain" description="DUF4166" evidence="1">
    <location>
        <begin position="15"/>
        <end position="198"/>
    </location>
</feature>
<proteinExistence type="predicted"/>
<accession>A0A024QCT9</accession>
<evidence type="ECO:0000259" key="1">
    <source>
        <dbReference type="Pfam" id="PF13761"/>
    </source>
</evidence>
<dbReference type="Proteomes" id="UP000028875">
    <property type="component" value="Unassembled WGS sequence"/>
</dbReference>
<dbReference type="RefSeq" id="WP_021291788.1">
    <property type="nucleotide sequence ID" value="NZ_BNER01000004.1"/>
</dbReference>
<protein>
    <recommendedName>
        <fullName evidence="1">DUF4166 domain-containing protein</fullName>
    </recommendedName>
</protein>
<dbReference type="InterPro" id="IPR025311">
    <property type="entry name" value="DUF4166"/>
</dbReference>
<evidence type="ECO:0000313" key="2">
    <source>
        <dbReference type="EMBL" id="CDQ40324.1"/>
    </source>
</evidence>
<evidence type="ECO:0000313" key="3">
    <source>
        <dbReference type="Proteomes" id="UP000028875"/>
    </source>
</evidence>
<gene>
    <name evidence="2" type="ORF">BN990_02646</name>
</gene>
<comment type="caution">
    <text evidence="2">The sequence shown here is derived from an EMBL/GenBank/DDBJ whole genome shotgun (WGS) entry which is preliminary data.</text>
</comment>
<name>A0A024QCT9_9BACI</name>
<dbReference type="OrthoDB" id="2448833at2"/>
<dbReference type="Pfam" id="PF13761">
    <property type="entry name" value="DUF4166"/>
    <property type="match status" value="1"/>
</dbReference>
<reference evidence="2 3" key="1">
    <citation type="submission" date="2014-03" db="EMBL/GenBank/DDBJ databases">
        <authorList>
            <person name="Urmite Genomes U."/>
        </authorList>
    </citation>
    <scope>NUCLEOTIDE SEQUENCE [LARGE SCALE GENOMIC DNA]</scope>
    <source>
        <strain evidence="2 3">Vm-5</strain>
    </source>
</reference>
<dbReference type="AlphaFoldDB" id="A0A024QCT9"/>
<dbReference type="STRING" id="1462526.BN990_02646"/>
<keyword evidence="3" id="KW-1185">Reference proteome</keyword>
<reference evidence="3" key="2">
    <citation type="submission" date="2014-05" db="EMBL/GenBank/DDBJ databases">
        <title>Draft genome sequence of Virgibacillus massiliensis Vm-5.</title>
        <authorList>
            <person name="Khelaifia S."/>
            <person name="Croce O."/>
            <person name="Lagier J.C."/>
            <person name="Raoult D."/>
        </authorList>
    </citation>
    <scope>NUCLEOTIDE SEQUENCE [LARGE SCALE GENOMIC DNA]</scope>
    <source>
        <strain evidence="3">Vm-5</strain>
    </source>
</reference>
<organism evidence="2 3">
    <name type="scientific">Virgibacillus massiliensis</name>
    <dbReference type="NCBI Taxonomy" id="1462526"/>
    <lineage>
        <taxon>Bacteria</taxon>
        <taxon>Bacillati</taxon>
        <taxon>Bacillota</taxon>
        <taxon>Bacilli</taxon>
        <taxon>Bacillales</taxon>
        <taxon>Bacillaceae</taxon>
        <taxon>Virgibacillus</taxon>
    </lineage>
</organism>
<sequence>MSIYKKILGNDFYHLHPMLQKRYEFKDSYQFKGKGVMRYITNKSKWLFPLFLFSQKYKLFFPETGKSVPFKIINTQTIGNNGMEQVHWERVFYFNDKKRYFNASMYLDLEQKLIQDYLGEPSKCYSDLLLSVTKDGGLRINSKEQRLIFPFLEIPLPKIVQGLATVTEKYLETKAVYYIQVNVTNPLIGTIFSYEGEFVEDDVS</sequence>
<dbReference type="eggNOG" id="ENOG502ZG4P">
    <property type="taxonomic scope" value="Bacteria"/>
</dbReference>